<dbReference type="AlphaFoldDB" id="A0A2U1TBB3"/>
<evidence type="ECO:0000313" key="2">
    <source>
        <dbReference type="EMBL" id="PWC06178.1"/>
    </source>
</evidence>
<dbReference type="Proteomes" id="UP000244962">
    <property type="component" value="Unassembled WGS sequence"/>
</dbReference>
<organism evidence="2 3">
    <name type="scientific">Mycetocola zhujimingii</name>
    <dbReference type="NCBI Taxonomy" id="2079792"/>
    <lineage>
        <taxon>Bacteria</taxon>
        <taxon>Bacillati</taxon>
        <taxon>Actinomycetota</taxon>
        <taxon>Actinomycetes</taxon>
        <taxon>Micrococcales</taxon>
        <taxon>Microbacteriaceae</taxon>
        <taxon>Mycetocola</taxon>
    </lineage>
</organism>
<accession>A0A2U1TBB3</accession>
<evidence type="ECO:0000256" key="1">
    <source>
        <dbReference type="SAM" id="MobiDB-lite"/>
    </source>
</evidence>
<feature type="compositionally biased region" description="Low complexity" evidence="1">
    <location>
        <begin position="35"/>
        <end position="48"/>
    </location>
</feature>
<proteinExistence type="predicted"/>
<name>A0A2U1TBB3_9MICO</name>
<evidence type="ECO:0000313" key="3">
    <source>
        <dbReference type="Proteomes" id="UP000244962"/>
    </source>
</evidence>
<keyword evidence="3" id="KW-1185">Reference proteome</keyword>
<feature type="region of interest" description="Disordered" evidence="1">
    <location>
        <begin position="35"/>
        <end position="60"/>
    </location>
</feature>
<feature type="compositionally biased region" description="Pro residues" evidence="1">
    <location>
        <begin position="49"/>
        <end position="59"/>
    </location>
</feature>
<reference evidence="3" key="1">
    <citation type="submission" date="2018-04" db="EMBL/GenBank/DDBJ databases">
        <authorList>
            <person name="Liu S."/>
            <person name="Wang Z."/>
            <person name="Li J."/>
        </authorList>
    </citation>
    <scope>NUCLEOTIDE SEQUENCE [LARGE SCALE GENOMIC DNA]</scope>
    <source>
        <strain evidence="3">622</strain>
    </source>
</reference>
<protein>
    <recommendedName>
        <fullName evidence="4">Septum formation-related domain-containing protein</fullName>
    </recommendedName>
</protein>
<evidence type="ECO:0008006" key="4">
    <source>
        <dbReference type="Google" id="ProtNLM"/>
    </source>
</evidence>
<gene>
    <name evidence="2" type="ORF">DF223_11170</name>
</gene>
<dbReference type="EMBL" id="QEFB01000013">
    <property type="protein sequence ID" value="PWC06178.1"/>
    <property type="molecule type" value="Genomic_DNA"/>
</dbReference>
<sequence length="198" mass="20323">MKWVALGLAVVLVFVALFFLGTRLPSLFGSSGSTPAAAATTTTATPTETPSPTPTPTTPPVETVAAIGPVAPGEHKWNALLGGECLEPYTTPWAEKFAVVDCATAHAAQMVFTAPVTSDPAAAYPGEAEIAAEISLWCSAPGVLDSAAAGAYSDLQVQGTYPVSAEQWAEGERNYYCFISRSTGEALTGTLAVAQPAT</sequence>
<comment type="caution">
    <text evidence="2">The sequence shown here is derived from an EMBL/GenBank/DDBJ whole genome shotgun (WGS) entry which is preliminary data.</text>
</comment>